<organism evidence="13 14">
    <name type="scientific">Pelagimonas phthalicica</name>
    <dbReference type="NCBI Taxonomy" id="1037362"/>
    <lineage>
        <taxon>Bacteria</taxon>
        <taxon>Pseudomonadati</taxon>
        <taxon>Pseudomonadota</taxon>
        <taxon>Alphaproteobacteria</taxon>
        <taxon>Rhodobacterales</taxon>
        <taxon>Roseobacteraceae</taxon>
        <taxon>Pelagimonas</taxon>
    </lineage>
</organism>
<dbReference type="InterPro" id="IPR004090">
    <property type="entry name" value="Chemotax_Me-accpt_rcpt"/>
</dbReference>
<keyword evidence="5 10" id="KW-1133">Transmembrane helix</keyword>
<evidence type="ECO:0000256" key="6">
    <source>
        <dbReference type="ARBA" id="ARBA00023136"/>
    </source>
</evidence>
<dbReference type="Pfam" id="PF02743">
    <property type="entry name" value="dCache_1"/>
    <property type="match status" value="1"/>
</dbReference>
<evidence type="ECO:0000256" key="4">
    <source>
        <dbReference type="ARBA" id="ARBA00022692"/>
    </source>
</evidence>
<keyword evidence="3" id="KW-0145">Chemotaxis</keyword>
<dbReference type="SMART" id="SM00283">
    <property type="entry name" value="MA"/>
    <property type="match status" value="1"/>
</dbReference>
<evidence type="ECO:0000313" key="14">
    <source>
        <dbReference type="Proteomes" id="UP000225972"/>
    </source>
</evidence>
<evidence type="ECO:0000256" key="8">
    <source>
        <dbReference type="PROSITE-ProRule" id="PRU00284"/>
    </source>
</evidence>
<gene>
    <name evidence="13" type="primary">trg_2</name>
    <name evidence="13" type="ORF">TRP8649_01494</name>
</gene>
<proteinExistence type="inferred from homology"/>
<dbReference type="PROSITE" id="PS50885">
    <property type="entry name" value="HAMP"/>
    <property type="match status" value="1"/>
</dbReference>
<dbReference type="SUPFAM" id="SSF58104">
    <property type="entry name" value="Methyl-accepting chemotaxis protein (MCP) signaling domain"/>
    <property type="match status" value="1"/>
</dbReference>
<feature type="region of interest" description="Disordered" evidence="9">
    <location>
        <begin position="735"/>
        <end position="797"/>
    </location>
</feature>
<dbReference type="PANTHER" id="PTHR43531">
    <property type="entry name" value="PROTEIN ICFG"/>
    <property type="match status" value="1"/>
</dbReference>
<evidence type="ECO:0000259" key="11">
    <source>
        <dbReference type="PROSITE" id="PS50111"/>
    </source>
</evidence>
<evidence type="ECO:0000256" key="9">
    <source>
        <dbReference type="SAM" id="MobiDB-lite"/>
    </source>
</evidence>
<reference evidence="14" key="1">
    <citation type="submission" date="2017-05" db="EMBL/GenBank/DDBJ databases">
        <authorList>
            <person name="Rodrigo-Torres L."/>
            <person name="Arahal R. D."/>
            <person name="Lucena T."/>
        </authorList>
    </citation>
    <scope>NUCLEOTIDE SEQUENCE [LARGE SCALE GENOMIC DNA]</scope>
    <source>
        <strain evidence="14">CECT 8649</strain>
    </source>
</reference>
<keyword evidence="4 10" id="KW-0812">Transmembrane</keyword>
<dbReference type="CDD" id="cd11386">
    <property type="entry name" value="MCP_signal"/>
    <property type="match status" value="1"/>
</dbReference>
<evidence type="ECO:0000256" key="3">
    <source>
        <dbReference type="ARBA" id="ARBA00022500"/>
    </source>
</evidence>
<sequence>MIKLPDWKLARKLPLTIALPAVLLVIVSGVIQLRLTAQQIEADRHAVFESHVHEKRDVVQRWLAEAQKDVQALSESYAITAALTAFDAAWGDFGSNAPDHFRRLYISDNPHPLGSKDELVAATDGSPWSEVHQKHHTGLRTFQRARGYYDLFLFNTGGDLVYSVFKEDDFGLNFQSGKYASSGLGEVFQAANRLEPGQFYMTDIAPYAPSADAPAMFLSSPVFENGQRIGVVAVQLPLDFMASLLSNSELLGQTGEVYLVDNNGLALTVSRHETGHKTLDPLPKLDQIQLALNGEEAHFSATPGLSGQTVIASTSSVATPRGDHWGLVFEMDRAEAMALVTQATFARILETLITGLLLCLLAWFAMRSVIRRIEQIAHEMEGIADGDYAQDIAGQDRGDEVGFISKTIAKMQVHLRQGAEAQEREKISQENNKYVVTQLSTALVNLSKGDFRSEVTQHFPEEHKKLRYEINDAMAELGSTVGILKATSQNINMGVEGIASSADALSQRTESQAATLEQTAAAVDEVTASIKLATDHAANVEQTVREARDKAEESSGIVSETIDAMTEIEQSSKQIERITGVIDDIAFQTNLLALNAGVEAERAGEAGRGFSVVASEVRGLAQRSADAAKEIKSLIEASGQQVDKGVRMVGRTGEALSVILNQVKDISGLVHEIAQSSREQSASLTEINTGMTQLDRVTQDNAAMVEENTSAAHDLRNEAGKLIGHVGKFRTSEAHDTADLPAQESATSVAEKVAPEPVGEVDLTMEPPSALPGPQDNPEPPIQEPPKQVANGTWAEF</sequence>
<dbReference type="GO" id="GO:0004888">
    <property type="term" value="F:transmembrane signaling receptor activity"/>
    <property type="evidence" value="ECO:0007669"/>
    <property type="project" value="InterPro"/>
</dbReference>
<dbReference type="SUPFAM" id="SSF103190">
    <property type="entry name" value="Sensory domain-like"/>
    <property type="match status" value="1"/>
</dbReference>
<keyword evidence="2" id="KW-1003">Cell membrane</keyword>
<dbReference type="PANTHER" id="PTHR43531:SF11">
    <property type="entry name" value="METHYL-ACCEPTING CHEMOTAXIS PROTEIN 3"/>
    <property type="match status" value="1"/>
</dbReference>
<dbReference type="Gene3D" id="1.10.287.950">
    <property type="entry name" value="Methyl-accepting chemotaxis protein"/>
    <property type="match status" value="1"/>
</dbReference>
<dbReference type="InterPro" id="IPR003660">
    <property type="entry name" value="HAMP_dom"/>
</dbReference>
<dbReference type="InterPro" id="IPR051310">
    <property type="entry name" value="MCP_chemotaxis"/>
</dbReference>
<dbReference type="SMART" id="SM00304">
    <property type="entry name" value="HAMP"/>
    <property type="match status" value="1"/>
</dbReference>
<dbReference type="AlphaFoldDB" id="A0A238J9X5"/>
<dbReference type="GO" id="GO:0006935">
    <property type="term" value="P:chemotaxis"/>
    <property type="evidence" value="ECO:0007669"/>
    <property type="project" value="UniProtKB-KW"/>
</dbReference>
<comment type="subcellular location">
    <subcellularLocation>
        <location evidence="1">Cell membrane</location>
        <topology evidence="1">Multi-pass membrane protein</topology>
    </subcellularLocation>
</comment>
<evidence type="ECO:0000256" key="10">
    <source>
        <dbReference type="SAM" id="Phobius"/>
    </source>
</evidence>
<dbReference type="Pfam" id="PF00672">
    <property type="entry name" value="HAMP"/>
    <property type="match status" value="1"/>
</dbReference>
<name>A0A238J9X5_9RHOB</name>
<dbReference type="InterPro" id="IPR004089">
    <property type="entry name" value="MCPsignal_dom"/>
</dbReference>
<evidence type="ECO:0000256" key="2">
    <source>
        <dbReference type="ARBA" id="ARBA00022475"/>
    </source>
</evidence>
<keyword evidence="14" id="KW-1185">Reference proteome</keyword>
<evidence type="ECO:0000256" key="5">
    <source>
        <dbReference type="ARBA" id="ARBA00022989"/>
    </source>
</evidence>
<feature type="domain" description="Methyl-accepting transducer" evidence="11">
    <location>
        <begin position="487"/>
        <end position="716"/>
    </location>
</feature>
<keyword evidence="8" id="KW-0807">Transducer</keyword>
<dbReference type="GO" id="GO:0005886">
    <property type="term" value="C:plasma membrane"/>
    <property type="evidence" value="ECO:0007669"/>
    <property type="project" value="UniProtKB-SubCell"/>
</dbReference>
<dbReference type="Proteomes" id="UP000225972">
    <property type="component" value="Unassembled WGS sequence"/>
</dbReference>
<dbReference type="PRINTS" id="PR00260">
    <property type="entry name" value="CHEMTRNSDUCR"/>
</dbReference>
<evidence type="ECO:0000256" key="1">
    <source>
        <dbReference type="ARBA" id="ARBA00004651"/>
    </source>
</evidence>
<dbReference type="Gene3D" id="6.10.340.10">
    <property type="match status" value="1"/>
</dbReference>
<dbReference type="Pfam" id="PF00015">
    <property type="entry name" value="MCPsignal"/>
    <property type="match status" value="1"/>
</dbReference>
<dbReference type="OrthoDB" id="354287at2"/>
<evidence type="ECO:0000313" key="13">
    <source>
        <dbReference type="EMBL" id="SMX27389.1"/>
    </source>
</evidence>
<feature type="compositionally biased region" description="Pro residues" evidence="9">
    <location>
        <begin position="769"/>
        <end position="784"/>
    </location>
</feature>
<dbReference type="InterPro" id="IPR033479">
    <property type="entry name" value="dCache_1"/>
</dbReference>
<evidence type="ECO:0000259" key="12">
    <source>
        <dbReference type="PROSITE" id="PS50885"/>
    </source>
</evidence>
<dbReference type="Gene3D" id="3.30.450.20">
    <property type="entry name" value="PAS domain"/>
    <property type="match status" value="1"/>
</dbReference>
<dbReference type="EMBL" id="FXXP01000001">
    <property type="protein sequence ID" value="SMX27389.1"/>
    <property type="molecule type" value="Genomic_DNA"/>
</dbReference>
<keyword evidence="6 10" id="KW-0472">Membrane</keyword>
<feature type="domain" description="HAMP" evidence="12">
    <location>
        <begin position="367"/>
        <end position="420"/>
    </location>
</feature>
<dbReference type="FunFam" id="1.10.287.950:FF:000001">
    <property type="entry name" value="Methyl-accepting chemotaxis sensory transducer"/>
    <property type="match status" value="1"/>
</dbReference>
<protein>
    <submittedName>
        <fullName evidence="13">Methyl-accepting chemotaxis protein III</fullName>
    </submittedName>
</protein>
<dbReference type="SUPFAM" id="SSF158472">
    <property type="entry name" value="HAMP domain-like"/>
    <property type="match status" value="1"/>
</dbReference>
<dbReference type="CDD" id="cd18773">
    <property type="entry name" value="PDC1_HK_sensor"/>
    <property type="match status" value="1"/>
</dbReference>
<accession>A0A238J9X5</accession>
<feature type="transmembrane region" description="Helical" evidence="10">
    <location>
        <begin position="345"/>
        <end position="366"/>
    </location>
</feature>
<dbReference type="RefSeq" id="WP_099244841.1">
    <property type="nucleotide sequence ID" value="NZ_FXXP01000001.1"/>
</dbReference>
<comment type="similarity">
    <text evidence="7">Belongs to the methyl-accepting chemotaxis (MCP) protein family.</text>
</comment>
<dbReference type="CDD" id="cd06225">
    <property type="entry name" value="HAMP"/>
    <property type="match status" value="1"/>
</dbReference>
<evidence type="ECO:0000256" key="7">
    <source>
        <dbReference type="ARBA" id="ARBA00029447"/>
    </source>
</evidence>
<dbReference type="GO" id="GO:0007165">
    <property type="term" value="P:signal transduction"/>
    <property type="evidence" value="ECO:0007669"/>
    <property type="project" value="UniProtKB-KW"/>
</dbReference>
<dbReference type="PROSITE" id="PS50111">
    <property type="entry name" value="CHEMOTAXIS_TRANSDUC_2"/>
    <property type="match status" value="1"/>
</dbReference>
<dbReference type="InterPro" id="IPR029151">
    <property type="entry name" value="Sensor-like_sf"/>
</dbReference>